<reference evidence="4" key="1">
    <citation type="journal article" date="2019" name="Int. J. Syst. Evol. Microbiol.">
        <title>The Global Catalogue of Microorganisms (GCM) 10K type strain sequencing project: providing services to taxonomists for standard genome sequencing and annotation.</title>
        <authorList>
            <consortium name="The Broad Institute Genomics Platform"/>
            <consortium name="The Broad Institute Genome Sequencing Center for Infectious Disease"/>
            <person name="Wu L."/>
            <person name="Ma J."/>
        </authorList>
    </citation>
    <scope>NUCLEOTIDE SEQUENCE [LARGE SCALE GENOMIC DNA]</scope>
    <source>
        <strain evidence="4">JCM 15614</strain>
    </source>
</reference>
<evidence type="ECO:0000313" key="3">
    <source>
        <dbReference type="EMBL" id="GAA3184893.1"/>
    </source>
</evidence>
<name>A0ABP6PP89_9ACTN</name>
<evidence type="ECO:0008006" key="5">
    <source>
        <dbReference type="Google" id="ProtNLM"/>
    </source>
</evidence>
<protein>
    <recommendedName>
        <fullName evidence="5">DUF4878 domain-containing protein</fullName>
    </recommendedName>
</protein>
<gene>
    <name evidence="3" type="ORF">GCM10010531_43900</name>
</gene>
<comment type="caution">
    <text evidence="3">The sequence shown here is derived from an EMBL/GenBank/DDBJ whole genome shotgun (WGS) entry which is preliminary data.</text>
</comment>
<dbReference type="Proteomes" id="UP001499924">
    <property type="component" value="Unassembled WGS sequence"/>
</dbReference>
<keyword evidence="2" id="KW-0472">Membrane</keyword>
<accession>A0ABP6PP89</accession>
<proteinExistence type="predicted"/>
<feature type="region of interest" description="Disordered" evidence="1">
    <location>
        <begin position="1"/>
        <end position="27"/>
    </location>
</feature>
<feature type="compositionally biased region" description="Pro residues" evidence="1">
    <location>
        <begin position="9"/>
        <end position="25"/>
    </location>
</feature>
<keyword evidence="2" id="KW-0812">Transmembrane</keyword>
<dbReference type="RefSeq" id="WP_344691394.1">
    <property type="nucleotide sequence ID" value="NZ_BAAAVV010000020.1"/>
</dbReference>
<sequence length="179" mass="18984">MAEPGGQVPRPPSGPEGGPWSPPQAPAWHAYPSPPYHPAMPPRRRRSRWLTVGLPVGAALALGGALVWFLVGAVSDLTGSLGSAQESTAAYADALVDERWVDAHALLCAESRAAVTAEDLEEHYAGRELTGYRVTGVNVRNHNGVESGQIDIVFTTADGLDDATTIPLAREGDDWRPCP</sequence>
<evidence type="ECO:0000256" key="2">
    <source>
        <dbReference type="SAM" id="Phobius"/>
    </source>
</evidence>
<evidence type="ECO:0000256" key="1">
    <source>
        <dbReference type="SAM" id="MobiDB-lite"/>
    </source>
</evidence>
<feature type="transmembrane region" description="Helical" evidence="2">
    <location>
        <begin position="49"/>
        <end position="71"/>
    </location>
</feature>
<organism evidence="3 4">
    <name type="scientific">Blastococcus jejuensis</name>
    <dbReference type="NCBI Taxonomy" id="351224"/>
    <lineage>
        <taxon>Bacteria</taxon>
        <taxon>Bacillati</taxon>
        <taxon>Actinomycetota</taxon>
        <taxon>Actinomycetes</taxon>
        <taxon>Geodermatophilales</taxon>
        <taxon>Geodermatophilaceae</taxon>
        <taxon>Blastococcus</taxon>
    </lineage>
</organism>
<evidence type="ECO:0000313" key="4">
    <source>
        <dbReference type="Proteomes" id="UP001499924"/>
    </source>
</evidence>
<keyword evidence="2" id="KW-1133">Transmembrane helix</keyword>
<dbReference type="EMBL" id="BAAAVV010000020">
    <property type="protein sequence ID" value="GAA3184893.1"/>
    <property type="molecule type" value="Genomic_DNA"/>
</dbReference>
<keyword evidence="4" id="KW-1185">Reference proteome</keyword>